<dbReference type="SUPFAM" id="SSF50475">
    <property type="entry name" value="FMN-binding split barrel"/>
    <property type="match status" value="1"/>
</dbReference>
<evidence type="ECO:0000313" key="2">
    <source>
        <dbReference type="EMBL" id="NRF67292.1"/>
    </source>
</evidence>
<evidence type="ECO:0000313" key="3">
    <source>
        <dbReference type="Proteomes" id="UP000737171"/>
    </source>
</evidence>
<protein>
    <submittedName>
        <fullName evidence="2">Pyridoxamine 5'-phosphate oxidase family protein</fullName>
    </submittedName>
</protein>
<dbReference type="EMBL" id="JABRWJ010000003">
    <property type="protein sequence ID" value="NRF67292.1"/>
    <property type="molecule type" value="Genomic_DNA"/>
</dbReference>
<dbReference type="PANTHER" id="PTHR42815:SF2">
    <property type="entry name" value="FAD-BINDING, PUTATIVE (AFU_ORTHOLOGUE AFUA_6G07600)-RELATED"/>
    <property type="match status" value="1"/>
</dbReference>
<reference evidence="2 3" key="1">
    <citation type="submission" date="2020-05" db="EMBL/GenBank/DDBJ databases">
        <title>Aquincola sp. isolate from soil.</title>
        <authorList>
            <person name="Han J."/>
            <person name="Kim D.-U."/>
        </authorList>
    </citation>
    <scope>NUCLEOTIDE SEQUENCE [LARGE SCALE GENOMIC DNA]</scope>
    <source>
        <strain evidence="2 3">S2</strain>
    </source>
</reference>
<comment type="caution">
    <text evidence="2">The sequence shown here is derived from an EMBL/GenBank/DDBJ whole genome shotgun (WGS) entry which is preliminary data.</text>
</comment>
<sequence length="193" mass="21836">MDHPVYHEGMRQLQDRFDSRRLADRLDERLGRAAFTDDDRAFIESRTLFFLASADAEGRPDCSHKGGAPGFVRVTAPDELAFPNYDGNGMFRSLGNVLVNPAVGLLFIDFESPRRLRVNGRATIAEDDPLLAQMPGAQLIVRVRAERIFPNCPRYIHRTAAGELSVYAPREEHTPPEPKWKSFDFVADVLPRR</sequence>
<dbReference type="Proteomes" id="UP000737171">
    <property type="component" value="Unassembled WGS sequence"/>
</dbReference>
<accession>A0ABX2EF77</accession>
<keyword evidence="3" id="KW-1185">Reference proteome</keyword>
<dbReference type="InterPro" id="IPR011576">
    <property type="entry name" value="Pyridox_Oxase_N"/>
</dbReference>
<proteinExistence type="predicted"/>
<dbReference type="Pfam" id="PF01243">
    <property type="entry name" value="PNPOx_N"/>
    <property type="match status" value="1"/>
</dbReference>
<dbReference type="PANTHER" id="PTHR42815">
    <property type="entry name" value="FAD-BINDING, PUTATIVE (AFU_ORTHOLOGUE AFUA_6G07600)-RELATED"/>
    <property type="match status" value="1"/>
</dbReference>
<dbReference type="InterPro" id="IPR012349">
    <property type="entry name" value="Split_barrel_FMN-bd"/>
</dbReference>
<feature type="domain" description="Pyridoxamine 5'-phosphate oxidase N-terminal" evidence="1">
    <location>
        <begin position="36"/>
        <end position="137"/>
    </location>
</feature>
<dbReference type="Gene3D" id="2.30.110.10">
    <property type="entry name" value="Electron Transport, Fmn-binding Protein, Chain A"/>
    <property type="match status" value="1"/>
</dbReference>
<evidence type="ECO:0000259" key="1">
    <source>
        <dbReference type="Pfam" id="PF01243"/>
    </source>
</evidence>
<gene>
    <name evidence="2" type="ORF">HLB44_09880</name>
</gene>
<dbReference type="RefSeq" id="WP_173122415.1">
    <property type="nucleotide sequence ID" value="NZ_JABRWJ010000003.1"/>
</dbReference>
<organism evidence="2 3">
    <name type="scientific">Pseudaquabacterium terrae</name>
    <dbReference type="NCBI Taxonomy" id="2732868"/>
    <lineage>
        <taxon>Bacteria</taxon>
        <taxon>Pseudomonadati</taxon>
        <taxon>Pseudomonadota</taxon>
        <taxon>Betaproteobacteria</taxon>
        <taxon>Burkholderiales</taxon>
        <taxon>Sphaerotilaceae</taxon>
        <taxon>Pseudaquabacterium</taxon>
    </lineage>
</organism>
<name>A0ABX2EF77_9BURK</name>